<gene>
    <name evidence="1" type="ORF">FEQ00_05100</name>
</gene>
<proteinExistence type="predicted"/>
<comment type="caution">
    <text evidence="1">The sequence shown here is derived from an EMBL/GenBank/DDBJ whole genome shotgun (WGS) entry which is preliminary data.</text>
</comment>
<sequence length="38" mass="4268">MGWGAGPQEEVIFVQFATSRYRRNRNTGLRAGLKSVLT</sequence>
<name>A0ABU2E9U9_9BURK</name>
<evidence type="ECO:0000313" key="1">
    <source>
        <dbReference type="EMBL" id="MDR8756662.1"/>
    </source>
</evidence>
<reference evidence="1 2" key="1">
    <citation type="submission" date="2019-06" db="EMBL/GenBank/DDBJ databases">
        <title>Evolution of Burkholderia multivorans in the lungs of Cystic Fibrosis patients.</title>
        <authorList>
            <person name="Moreira L.M."/>
        </authorList>
    </citation>
    <scope>NUCLEOTIDE SEQUENCE [LARGE SCALE GENOMIC DNA]</scope>
    <source>
        <strain evidence="1 2">VC13239</strain>
    </source>
</reference>
<dbReference type="EMBL" id="VJSY01000045">
    <property type="protein sequence ID" value="MDR8756662.1"/>
    <property type="molecule type" value="Genomic_DNA"/>
</dbReference>
<protein>
    <submittedName>
        <fullName evidence="1">Uncharacterized protein</fullName>
    </submittedName>
</protein>
<keyword evidence="2" id="KW-1185">Reference proteome</keyword>
<accession>A0ABU2E9U9</accession>
<organism evidence="1 2">
    <name type="scientific">Burkholderia pseudomultivorans</name>
    <dbReference type="NCBI Taxonomy" id="1207504"/>
    <lineage>
        <taxon>Bacteria</taxon>
        <taxon>Pseudomonadati</taxon>
        <taxon>Pseudomonadota</taxon>
        <taxon>Betaproteobacteria</taxon>
        <taxon>Burkholderiales</taxon>
        <taxon>Burkholderiaceae</taxon>
        <taxon>Burkholderia</taxon>
        <taxon>Burkholderia cepacia complex</taxon>
    </lineage>
</organism>
<evidence type="ECO:0000313" key="2">
    <source>
        <dbReference type="Proteomes" id="UP001248067"/>
    </source>
</evidence>
<dbReference type="Proteomes" id="UP001248067">
    <property type="component" value="Unassembled WGS sequence"/>
</dbReference>